<evidence type="ECO:0000256" key="3">
    <source>
        <dbReference type="ARBA" id="ARBA00038054"/>
    </source>
</evidence>
<dbReference type="Gene3D" id="2.30.110.10">
    <property type="entry name" value="Electron Transport, Fmn-binding Protein, Chain A"/>
    <property type="match status" value="1"/>
</dbReference>
<dbReference type="SUPFAM" id="SSF50475">
    <property type="entry name" value="FMN-binding split barrel"/>
    <property type="match status" value="1"/>
</dbReference>
<dbReference type="GO" id="GO:0010181">
    <property type="term" value="F:FMN binding"/>
    <property type="evidence" value="ECO:0007669"/>
    <property type="project" value="InterPro"/>
</dbReference>
<evidence type="ECO:0000313" key="5">
    <source>
        <dbReference type="EMBL" id="KHJ65287.1"/>
    </source>
</evidence>
<name>A0A0B1R264_9GAMM</name>
<evidence type="ECO:0000259" key="4">
    <source>
        <dbReference type="SMART" id="SM00903"/>
    </source>
</evidence>
<accession>A0A0B1R264</accession>
<dbReference type="PANTHER" id="PTHR43567">
    <property type="entry name" value="FLAVOREDOXIN-RELATED-RELATED"/>
    <property type="match status" value="1"/>
</dbReference>
<evidence type="ECO:0000256" key="1">
    <source>
        <dbReference type="ARBA" id="ARBA00001917"/>
    </source>
</evidence>
<sequence length="190" mass="21314">MTSHIEPVELEKAYRLINHGPTTLVSSHHDGIDNVMSASWVCGLEFKPAKLTVVLDKSTFTRKLIEQSHKFVIHVPTAGQAEMVHYLGTHSRSGETDKLAASGVQLFQLPDSELPLVAGCAAWLYCELIPLPQNQNDHDLFIGEIKGAWADNRVFKQGRWLFEDAPDEMRSLHYIAGKRFYKTGSLLDVE</sequence>
<dbReference type="InterPro" id="IPR052174">
    <property type="entry name" value="Flavoredoxin"/>
</dbReference>
<comment type="similarity">
    <text evidence="3">Belongs to the flavoredoxin family.</text>
</comment>
<evidence type="ECO:0000256" key="2">
    <source>
        <dbReference type="ARBA" id="ARBA00022630"/>
    </source>
</evidence>
<evidence type="ECO:0000313" key="6">
    <source>
        <dbReference type="Proteomes" id="UP000030853"/>
    </source>
</evidence>
<dbReference type="SMART" id="SM00903">
    <property type="entry name" value="Flavin_Reduct"/>
    <property type="match status" value="1"/>
</dbReference>
<dbReference type="InterPro" id="IPR012349">
    <property type="entry name" value="Split_barrel_FMN-bd"/>
</dbReference>
<dbReference type="EMBL" id="JTJJ01000146">
    <property type="protein sequence ID" value="KHJ65287.1"/>
    <property type="molecule type" value="Genomic_DNA"/>
</dbReference>
<gene>
    <name evidence="5" type="ORF">QU24_25435</name>
</gene>
<dbReference type="PANTHER" id="PTHR43567:SF1">
    <property type="entry name" value="FLAVOREDOXIN"/>
    <property type="match status" value="1"/>
</dbReference>
<proteinExistence type="inferred from homology"/>
<dbReference type="AlphaFoldDB" id="A0A0B1R264"/>
<dbReference type="Proteomes" id="UP000030853">
    <property type="component" value="Unassembled WGS sequence"/>
</dbReference>
<feature type="domain" description="Flavin reductase like" evidence="4">
    <location>
        <begin position="15"/>
        <end position="157"/>
    </location>
</feature>
<dbReference type="GO" id="GO:0016646">
    <property type="term" value="F:oxidoreductase activity, acting on the CH-NH group of donors, NAD or NADP as acceptor"/>
    <property type="evidence" value="ECO:0007669"/>
    <property type="project" value="UniProtKB-ARBA"/>
</dbReference>
<dbReference type="RefSeq" id="WP_039336950.1">
    <property type="nucleotide sequence ID" value="NZ_JTJJ01000146.1"/>
</dbReference>
<dbReference type="InterPro" id="IPR002563">
    <property type="entry name" value="Flavin_Rdtase-like_dom"/>
</dbReference>
<dbReference type="Pfam" id="PF01613">
    <property type="entry name" value="Flavin_Reduct"/>
    <property type="match status" value="1"/>
</dbReference>
<protein>
    <submittedName>
        <fullName evidence="5">Flavin reductase</fullName>
    </submittedName>
</protein>
<organism evidence="5 6">
    <name type="scientific">Pantoea rodasii</name>
    <dbReference type="NCBI Taxonomy" id="1076549"/>
    <lineage>
        <taxon>Bacteria</taxon>
        <taxon>Pseudomonadati</taxon>
        <taxon>Pseudomonadota</taxon>
        <taxon>Gammaproteobacteria</taxon>
        <taxon>Enterobacterales</taxon>
        <taxon>Erwiniaceae</taxon>
        <taxon>Pantoea</taxon>
    </lineage>
</organism>
<comment type="caution">
    <text evidence="5">The sequence shown here is derived from an EMBL/GenBank/DDBJ whole genome shotgun (WGS) entry which is preliminary data.</text>
</comment>
<reference evidence="5 6" key="1">
    <citation type="submission" date="2014-11" db="EMBL/GenBank/DDBJ databases">
        <title>Genome sequencing of Pantoea rodasii ND03.</title>
        <authorList>
            <person name="Muhamad Yunos N.Y."/>
            <person name="Chan K.-G."/>
        </authorList>
    </citation>
    <scope>NUCLEOTIDE SEQUENCE [LARGE SCALE GENOMIC DNA]</scope>
    <source>
        <strain evidence="5 6">ND03</strain>
    </source>
</reference>
<comment type="cofactor">
    <cofactor evidence="1">
        <name>FMN</name>
        <dbReference type="ChEBI" id="CHEBI:58210"/>
    </cofactor>
</comment>
<keyword evidence="2" id="KW-0285">Flavoprotein</keyword>